<reference evidence="17 18" key="1">
    <citation type="submission" date="2023-10" db="EMBL/GenBank/DDBJ databases">
        <title>Chromosome-scale genome assembly provides insights into flower coloration mechanisms of Canna indica.</title>
        <authorList>
            <person name="Li C."/>
        </authorList>
    </citation>
    <scope>NUCLEOTIDE SEQUENCE [LARGE SCALE GENOMIC DNA]</scope>
    <source>
        <tissue evidence="17">Flower</tissue>
    </source>
</reference>
<dbReference type="AlphaFoldDB" id="A0AAQ3L166"/>
<evidence type="ECO:0000256" key="13">
    <source>
        <dbReference type="ARBA" id="ARBA00051570"/>
    </source>
</evidence>
<dbReference type="InterPro" id="IPR036554">
    <property type="entry name" value="GHMP_kinase_C_sf"/>
</dbReference>
<evidence type="ECO:0000256" key="7">
    <source>
        <dbReference type="ARBA" id="ARBA00022840"/>
    </source>
</evidence>
<evidence type="ECO:0000256" key="9">
    <source>
        <dbReference type="ARBA" id="ARBA00023211"/>
    </source>
</evidence>
<keyword evidence="18" id="KW-1185">Reference proteome</keyword>
<evidence type="ECO:0000256" key="10">
    <source>
        <dbReference type="ARBA" id="ARBA00023277"/>
    </source>
</evidence>
<dbReference type="FunFam" id="3.30.230.120:FF:000003">
    <property type="entry name" value="Probable glucuronokinase 2"/>
    <property type="match status" value="1"/>
</dbReference>
<dbReference type="PANTHER" id="PTHR38710">
    <property type="entry name" value="WITH PUTATIVE URIDYL PYROPHOSPHORYLASE-RELATED"/>
    <property type="match status" value="1"/>
</dbReference>
<dbReference type="GO" id="GO:0047940">
    <property type="term" value="F:glucuronokinase activity"/>
    <property type="evidence" value="ECO:0007669"/>
    <property type="project" value="UniProtKB-EC"/>
</dbReference>
<dbReference type="Proteomes" id="UP001327560">
    <property type="component" value="Chromosome 9"/>
</dbReference>
<comment type="cofactor">
    <cofactor evidence="1">
        <name>Mn(2+)</name>
        <dbReference type="ChEBI" id="CHEBI:29035"/>
    </cofactor>
</comment>
<keyword evidence="7" id="KW-0067">ATP-binding</keyword>
<evidence type="ECO:0000256" key="14">
    <source>
        <dbReference type="ARBA" id="ARBA00057745"/>
    </source>
</evidence>
<proteinExistence type="inferred from homology"/>
<keyword evidence="8" id="KW-0460">Magnesium</keyword>
<comment type="cofactor">
    <cofactor evidence="2">
        <name>Mg(2+)</name>
        <dbReference type="ChEBI" id="CHEBI:18420"/>
    </cofactor>
</comment>
<evidence type="ECO:0000313" key="17">
    <source>
        <dbReference type="EMBL" id="WOL18664.1"/>
    </source>
</evidence>
<evidence type="ECO:0000256" key="6">
    <source>
        <dbReference type="ARBA" id="ARBA00022777"/>
    </source>
</evidence>
<keyword evidence="10" id="KW-0119">Carbohydrate metabolism</keyword>
<evidence type="ECO:0000256" key="2">
    <source>
        <dbReference type="ARBA" id="ARBA00001946"/>
    </source>
</evidence>
<evidence type="ECO:0000256" key="11">
    <source>
        <dbReference type="ARBA" id="ARBA00023285"/>
    </source>
</evidence>
<evidence type="ECO:0000256" key="8">
    <source>
        <dbReference type="ARBA" id="ARBA00022842"/>
    </source>
</evidence>
<sequence>MAICKVFYKYCSDKSIELQGGNFTLSYETNIPRQTGLSGSSAIICAALNCLLDFYNVRHLVKVEIRPDLILSAEKELGIVAGLQDRVAQVYGGLVYMDFSKEHMDKLGHGLYTPLDIGLLPTLHLIYAENPSDSGKVHSTVRQRWLDGDKFVRSTMEQVAKLAVEGREVLLEKKYNELAMLMNRNFDLRREMFGDDALGSLNIKMIEMARSVGAACKFTGSGGAAVAFCPEGPPQFKILEEACKKEGFMVQEVVFVPSVLSSEDLKTLSH</sequence>
<keyword evidence="4" id="KW-0479">Metal-binding</keyword>
<dbReference type="PRINTS" id="PR00959">
    <property type="entry name" value="MEVGALKINASE"/>
</dbReference>
<feature type="domain" description="GHMP kinase N-terminal" evidence="16">
    <location>
        <begin position="16"/>
        <end position="93"/>
    </location>
</feature>
<dbReference type="GO" id="GO:0005524">
    <property type="term" value="F:ATP binding"/>
    <property type="evidence" value="ECO:0007669"/>
    <property type="project" value="UniProtKB-KW"/>
</dbReference>
<keyword evidence="11" id="KW-0170">Cobalt</keyword>
<dbReference type="PANTHER" id="PTHR38710:SF1">
    <property type="entry name" value="WITH PUTATIVE URIDYL PYROPHOSPHORYLASE-RELATED"/>
    <property type="match status" value="1"/>
</dbReference>
<keyword evidence="5" id="KW-0547">Nucleotide-binding</keyword>
<dbReference type="EC" id="2.7.1.43" evidence="15"/>
<dbReference type="EMBL" id="CP136898">
    <property type="protein sequence ID" value="WOL18664.1"/>
    <property type="molecule type" value="Genomic_DNA"/>
</dbReference>
<dbReference type="SUPFAM" id="SSF55060">
    <property type="entry name" value="GHMP Kinase, C-terminal domain"/>
    <property type="match status" value="1"/>
</dbReference>
<name>A0AAQ3L166_9LILI</name>
<evidence type="ECO:0000256" key="3">
    <source>
        <dbReference type="ARBA" id="ARBA00022679"/>
    </source>
</evidence>
<dbReference type="Gene3D" id="3.30.230.120">
    <property type="match status" value="1"/>
</dbReference>
<comment type="catalytic activity">
    <reaction evidence="13">
        <text>D-glucuronate + ATP = 1-phospho-alpha-D-glucuronate + ADP + H(+)</text>
        <dbReference type="Rhea" id="RHEA:17005"/>
        <dbReference type="ChEBI" id="CHEBI:15378"/>
        <dbReference type="ChEBI" id="CHEBI:30616"/>
        <dbReference type="ChEBI" id="CHEBI:57897"/>
        <dbReference type="ChEBI" id="CHEBI:58720"/>
        <dbReference type="ChEBI" id="CHEBI:456216"/>
        <dbReference type="EC" id="2.7.1.43"/>
    </reaction>
</comment>
<comment type="similarity">
    <text evidence="12">Belongs to the GHMP kinase family.</text>
</comment>
<keyword evidence="9" id="KW-0464">Manganese</keyword>
<dbReference type="GO" id="GO:0046872">
    <property type="term" value="F:metal ion binding"/>
    <property type="evidence" value="ECO:0007669"/>
    <property type="project" value="UniProtKB-KW"/>
</dbReference>
<evidence type="ECO:0000256" key="15">
    <source>
        <dbReference type="ARBA" id="ARBA00066368"/>
    </source>
</evidence>
<comment type="function">
    <text evidence="14">Sugar-1-kinase with a strict substrate specificity for D-glucuronic acid and ATP. Involved in the biosynthesis of UDP-glucuronic acid (UDP-GlcA), providing nucleotide sugars for cell-wall polymers. May be also involved in a salvage pathway for glucuronic acid.</text>
</comment>
<keyword evidence="6" id="KW-0418">Kinase</keyword>
<keyword evidence="3" id="KW-0808">Transferase</keyword>
<accession>A0AAQ3L166</accession>
<evidence type="ECO:0000256" key="1">
    <source>
        <dbReference type="ARBA" id="ARBA00001936"/>
    </source>
</evidence>
<dbReference type="InterPro" id="IPR020568">
    <property type="entry name" value="Ribosomal_Su5_D2-typ_SF"/>
</dbReference>
<evidence type="ECO:0000256" key="5">
    <source>
        <dbReference type="ARBA" id="ARBA00022741"/>
    </source>
</evidence>
<dbReference type="InterPro" id="IPR006204">
    <property type="entry name" value="GHMP_kinase_N_dom"/>
</dbReference>
<evidence type="ECO:0000313" key="18">
    <source>
        <dbReference type="Proteomes" id="UP001327560"/>
    </source>
</evidence>
<protein>
    <recommendedName>
        <fullName evidence="15">glucuronokinase</fullName>
        <ecNumber evidence="15">2.7.1.43</ecNumber>
    </recommendedName>
</protein>
<organism evidence="17 18">
    <name type="scientific">Canna indica</name>
    <name type="common">Indian-shot</name>
    <dbReference type="NCBI Taxonomy" id="4628"/>
    <lineage>
        <taxon>Eukaryota</taxon>
        <taxon>Viridiplantae</taxon>
        <taxon>Streptophyta</taxon>
        <taxon>Embryophyta</taxon>
        <taxon>Tracheophyta</taxon>
        <taxon>Spermatophyta</taxon>
        <taxon>Magnoliopsida</taxon>
        <taxon>Liliopsida</taxon>
        <taxon>Zingiberales</taxon>
        <taxon>Cannaceae</taxon>
        <taxon>Canna</taxon>
    </lineage>
</organism>
<evidence type="ECO:0000256" key="12">
    <source>
        <dbReference type="ARBA" id="ARBA00038121"/>
    </source>
</evidence>
<evidence type="ECO:0000259" key="16">
    <source>
        <dbReference type="Pfam" id="PF00288"/>
    </source>
</evidence>
<evidence type="ECO:0000256" key="4">
    <source>
        <dbReference type="ARBA" id="ARBA00022723"/>
    </source>
</evidence>
<dbReference type="InterPro" id="IPR053034">
    <property type="entry name" value="Glucuronokinase-like"/>
</dbReference>
<gene>
    <name evidence="17" type="ORF">Cni_G27461</name>
</gene>
<dbReference type="Pfam" id="PF00288">
    <property type="entry name" value="GHMP_kinases_N"/>
    <property type="match status" value="1"/>
</dbReference>
<dbReference type="SUPFAM" id="SSF54211">
    <property type="entry name" value="Ribosomal protein S5 domain 2-like"/>
    <property type="match status" value="1"/>
</dbReference>